<dbReference type="SUPFAM" id="SSF48600">
    <property type="entry name" value="Chorismate mutase II"/>
    <property type="match status" value="1"/>
</dbReference>
<dbReference type="NCBIfam" id="NF008400">
    <property type="entry name" value="PRK11199.1"/>
    <property type="match status" value="1"/>
</dbReference>
<dbReference type="SMART" id="SM00830">
    <property type="entry name" value="CM_2"/>
    <property type="match status" value="1"/>
</dbReference>
<dbReference type="EMBL" id="QEQG01000001">
    <property type="protein sequence ID" value="RDF12831.1"/>
    <property type="molecule type" value="Genomic_DNA"/>
</dbReference>
<comment type="pathway">
    <text evidence="2">Amino-acid biosynthesis; L-tyrosine biosynthesis; (4-hydroxyphenyl)pyruvate from prephenate (NAD(+) route): step 1/1.</text>
</comment>
<dbReference type="Pfam" id="PF01817">
    <property type="entry name" value="CM_2"/>
    <property type="match status" value="1"/>
</dbReference>
<dbReference type="Proteomes" id="UP000253950">
    <property type="component" value="Unassembled WGS sequence"/>
</dbReference>
<dbReference type="PIRSF" id="PIRSF001499">
    <property type="entry name" value="Chor_mut_pdh_Tpr"/>
    <property type="match status" value="1"/>
</dbReference>
<dbReference type="SUPFAM" id="SSF51735">
    <property type="entry name" value="NAD(P)-binding Rossmann-fold domains"/>
    <property type="match status" value="1"/>
</dbReference>
<feature type="domain" description="Chorismate mutase" evidence="3">
    <location>
        <begin position="1"/>
        <end position="88"/>
    </location>
</feature>
<dbReference type="InterPro" id="IPR050812">
    <property type="entry name" value="Preph/Arog_dehydrog"/>
</dbReference>
<organism evidence="5 6">
    <name type="scientific">Haemophilus sputorum</name>
    <dbReference type="NCBI Taxonomy" id="1078480"/>
    <lineage>
        <taxon>Bacteria</taxon>
        <taxon>Pseudomonadati</taxon>
        <taxon>Pseudomonadota</taxon>
        <taxon>Gammaproteobacteria</taxon>
        <taxon>Pasteurellales</taxon>
        <taxon>Pasteurellaceae</taxon>
        <taxon>Haemophilus</taxon>
    </lineage>
</organism>
<comment type="subcellular location">
    <subcellularLocation>
        <location evidence="2">Cytoplasm</location>
    </subcellularLocation>
</comment>
<evidence type="ECO:0000259" key="4">
    <source>
        <dbReference type="PROSITE" id="PS51176"/>
    </source>
</evidence>
<dbReference type="Pfam" id="PF02153">
    <property type="entry name" value="PDH_N"/>
    <property type="match status" value="1"/>
</dbReference>
<comment type="caution">
    <text evidence="5">The sequence shown here is derived from an EMBL/GenBank/DDBJ whole genome shotgun (WGS) entry which is preliminary data.</text>
</comment>
<feature type="domain" description="Prephenate/arogenate dehydrogenase" evidence="4">
    <location>
        <begin position="97"/>
        <end position="360"/>
    </location>
</feature>
<dbReference type="Gene3D" id="1.20.59.10">
    <property type="entry name" value="Chorismate mutase"/>
    <property type="match status" value="1"/>
</dbReference>
<dbReference type="InterPro" id="IPR003099">
    <property type="entry name" value="Prephen_DH"/>
</dbReference>
<dbReference type="InterPro" id="IPR046825">
    <property type="entry name" value="PDH_C"/>
</dbReference>
<dbReference type="PROSITE" id="PS51176">
    <property type="entry name" value="PDH_ADH"/>
    <property type="match status" value="1"/>
</dbReference>
<dbReference type="InterPro" id="IPR002701">
    <property type="entry name" value="CM_II_prokaryot"/>
</dbReference>
<evidence type="ECO:0000256" key="2">
    <source>
        <dbReference type="PIRNR" id="PIRNR001499"/>
    </source>
</evidence>
<evidence type="ECO:0000259" key="3">
    <source>
        <dbReference type="PROSITE" id="PS51168"/>
    </source>
</evidence>
<evidence type="ECO:0000313" key="5">
    <source>
        <dbReference type="EMBL" id="RDF12831.1"/>
    </source>
</evidence>
<dbReference type="InterPro" id="IPR036979">
    <property type="entry name" value="CM_dom_sf"/>
</dbReference>
<dbReference type="Gene3D" id="3.40.50.720">
    <property type="entry name" value="NAD(P)-binding Rossmann-like Domain"/>
    <property type="match status" value="1"/>
</dbReference>
<dbReference type="PROSITE" id="PS51168">
    <property type="entry name" value="CHORISMATE_MUT_2"/>
    <property type="match status" value="1"/>
</dbReference>
<dbReference type="InterPro" id="IPR008244">
    <property type="entry name" value="Chor_mut/prephenate_DH_T"/>
</dbReference>
<keyword evidence="2" id="KW-0028">Amino-acid biosynthesis</keyword>
<evidence type="ECO:0000256" key="1">
    <source>
        <dbReference type="ARBA" id="ARBA00023002"/>
    </source>
</evidence>
<gene>
    <name evidence="5" type="ORF">DPV84_01115</name>
</gene>
<name>A0ABX9HTD6_9PAST</name>
<dbReference type="PANTHER" id="PTHR21363:SF0">
    <property type="entry name" value="PREPHENATE DEHYDROGENASE [NADP(+)]"/>
    <property type="match status" value="1"/>
</dbReference>
<dbReference type="GO" id="GO:0004106">
    <property type="term" value="F:chorismate mutase activity"/>
    <property type="evidence" value="ECO:0007669"/>
    <property type="project" value="UniProtKB-EC"/>
</dbReference>
<dbReference type="InterPro" id="IPR046826">
    <property type="entry name" value="PDH_N"/>
</dbReference>
<dbReference type="RefSeq" id="WP_111388994.1">
    <property type="nucleotide sequence ID" value="NZ_QEQG01000001.1"/>
</dbReference>
<evidence type="ECO:0000313" key="6">
    <source>
        <dbReference type="Proteomes" id="UP000253950"/>
    </source>
</evidence>
<dbReference type="InterPro" id="IPR036291">
    <property type="entry name" value="NAD(P)-bd_dom_sf"/>
</dbReference>
<dbReference type="InterPro" id="IPR008927">
    <property type="entry name" value="6-PGluconate_DH-like_C_sf"/>
</dbReference>
<keyword evidence="2 5" id="KW-0413">Isomerase</keyword>
<keyword evidence="2" id="KW-0827">Tyrosine biosynthesis</keyword>
<accession>A0ABX9HTD6</accession>
<comment type="pathway">
    <text evidence="2">Metabolic intermediate biosynthesis; prephenate biosynthesis; prephenate from chorismate: step 1/1.</text>
</comment>
<keyword evidence="1 2" id="KW-0560">Oxidoreductase</keyword>
<dbReference type="Gene3D" id="1.10.3660.10">
    <property type="entry name" value="6-phosphogluconate dehydrogenase C-terminal like domain"/>
    <property type="match status" value="1"/>
</dbReference>
<dbReference type="GO" id="GO:0008977">
    <property type="term" value="F:prephenate dehydrogenase (NAD+) activity"/>
    <property type="evidence" value="ECO:0007669"/>
    <property type="project" value="UniProtKB-EC"/>
</dbReference>
<dbReference type="PANTHER" id="PTHR21363">
    <property type="entry name" value="PREPHENATE DEHYDROGENASE"/>
    <property type="match status" value="1"/>
</dbReference>
<dbReference type="SUPFAM" id="SSF48179">
    <property type="entry name" value="6-phosphogluconate dehydrogenase C-terminal domain-like"/>
    <property type="match status" value="1"/>
</dbReference>
<dbReference type="NCBIfam" id="TIGR01799">
    <property type="entry name" value="CM_T"/>
    <property type="match status" value="1"/>
</dbReference>
<dbReference type="InterPro" id="IPR036263">
    <property type="entry name" value="Chorismate_II_sf"/>
</dbReference>
<reference evidence="5 6" key="1">
    <citation type="submission" date="2018-05" db="EMBL/GenBank/DDBJ databases">
        <title>Draft Genome Sequences for a Diverse set of 7 Haemophilus Species.</title>
        <authorList>
            <person name="Nichols M."/>
            <person name="Topaz N."/>
            <person name="Wang X."/>
            <person name="Wang X."/>
            <person name="Boxrud D."/>
        </authorList>
    </citation>
    <scope>NUCLEOTIDE SEQUENCE [LARGE SCALE GENOMIC DNA]</scope>
    <source>
        <strain evidence="5 6">C2015005473</strain>
    </source>
</reference>
<keyword evidence="2" id="KW-0057">Aromatic amino acid biosynthesis</keyword>
<proteinExistence type="predicted"/>
<dbReference type="Pfam" id="PF20463">
    <property type="entry name" value="PDH_C"/>
    <property type="match status" value="1"/>
</dbReference>
<keyword evidence="2" id="KW-0520">NAD</keyword>
<keyword evidence="6" id="KW-1185">Reference proteome</keyword>
<keyword evidence="2" id="KW-0963">Cytoplasm</keyword>
<dbReference type="InterPro" id="IPR011277">
    <property type="entry name" value="CM_T"/>
</dbReference>
<sequence length="372" mass="41871">MPLTHLREQIDEIDQQLITLLSKRLALVSEVGHVKSIQGIPLYVPMREAEMIQARRTEAEKQGVPANLIEDILRRVMRESYANENKHGFKTVNPDIQKIVIVGGKGKLGGLFGRFLTQSGYKVESLDQADWENAADILNGADVVIVCVPIIHTLSVIEQLQPYLTPNMLLADLTSIKRAPLEKMLAVHKGAVVGLHPMFGPDITSMAKQVVACCDGRFAERYGWLLDQIQMWGAKIEKIDAPAHDHAMTYIQALRHFSTFVFGLHLSQQPVELSQLLALSSPIYRLELAMIGRLFAQDGELYADIILDKPENLAVIESLKTTFEESLTFFKTGNRAGFIEAFNQVHQWFGHYSEQFLKESRLLLQQANDARQ</sequence>
<protein>
    <recommendedName>
        <fullName evidence="2">T-protein</fullName>
    </recommendedName>
</protein>